<accession>E6WT01</accession>
<dbReference type="InterPro" id="IPR050531">
    <property type="entry name" value="SdhE_FAD_assembly_factor"/>
</dbReference>
<protein>
    <recommendedName>
        <fullName evidence="4">FAD assembly factor SdhE</fullName>
    </recommendedName>
</protein>
<proteinExistence type="inferred from homology"/>
<evidence type="ECO:0000256" key="4">
    <source>
        <dbReference type="ARBA" id="ARBA00019418"/>
    </source>
</evidence>
<comment type="similarity">
    <text evidence="3">Belongs to the SdhE FAD assembly factor family.</text>
</comment>
<evidence type="ECO:0000256" key="1">
    <source>
        <dbReference type="ARBA" id="ARBA00003135"/>
    </source>
</evidence>
<reference evidence="7 8" key="1">
    <citation type="submission" date="2011-01" db="EMBL/GenBank/DDBJ databases">
        <title>Complete sequence of Pseudoxanthomonas suwonensis 11-1.</title>
        <authorList>
            <consortium name="US DOE Joint Genome Institute"/>
            <person name="Lucas S."/>
            <person name="Copeland A."/>
            <person name="Lapidus A."/>
            <person name="Cheng J.-F."/>
            <person name="Goodwin L."/>
            <person name="Pitluck S."/>
            <person name="Teshima H."/>
            <person name="Detter J.C."/>
            <person name="Han C."/>
            <person name="Tapia R."/>
            <person name="Land M."/>
            <person name="Hauser L."/>
            <person name="Kyrpides N."/>
            <person name="Ivanova N."/>
            <person name="Ovchinnikova G."/>
            <person name="Siebers A.K."/>
            <person name="Allgaier M."/>
            <person name="Thelen M.P."/>
            <person name="Hugenholtz P."/>
            <person name="Gladden J."/>
            <person name="Woyke T."/>
        </authorList>
    </citation>
    <scope>NUCLEOTIDE SEQUENCE [LARGE SCALE GENOMIC DNA]</scope>
    <source>
        <strain evidence="8">11-1</strain>
    </source>
</reference>
<comment type="function">
    <text evidence="1">An FAD assembly protein, which accelerates covalent attachment of the cofactor into other proteins. Plays an essential role in the assembly of succinate dehydrogenase (SDH, respiratory complex II), an enzyme complex that is a component of both the tricarboxylic acid cycle and the electron transport chain, and which couples the oxidation of succinate to fumarate with the reduction of ubiquinone (coenzyme Q) to ubiquinol. Required for flavinylation (covalent attachment of FAD) of the flavoprotein subunit SdhA of SDH and other flavinylated proteins as well.</text>
</comment>
<dbReference type="AlphaFoldDB" id="E6WT01"/>
<dbReference type="PANTHER" id="PTHR39585">
    <property type="entry name" value="FAD ASSEMBLY FACTOR SDHE"/>
    <property type="match status" value="1"/>
</dbReference>
<dbReference type="PANTHER" id="PTHR39585:SF1">
    <property type="entry name" value="FAD ASSEMBLY FACTOR SDHE"/>
    <property type="match status" value="1"/>
</dbReference>
<evidence type="ECO:0000256" key="6">
    <source>
        <dbReference type="ARBA" id="ARBA00023186"/>
    </source>
</evidence>
<dbReference type="GO" id="GO:0006105">
    <property type="term" value="P:succinate metabolic process"/>
    <property type="evidence" value="ECO:0007669"/>
    <property type="project" value="TreeGrafter"/>
</dbReference>
<dbReference type="KEGG" id="psu:Psesu_1310"/>
<dbReference type="STRING" id="743721.Psesu_1310"/>
<keyword evidence="5" id="KW-0963">Cytoplasm</keyword>
<evidence type="ECO:0000313" key="7">
    <source>
        <dbReference type="EMBL" id="ADV27157.1"/>
    </source>
</evidence>
<dbReference type="EMBL" id="CP002446">
    <property type="protein sequence ID" value="ADV27157.1"/>
    <property type="molecule type" value="Genomic_DNA"/>
</dbReference>
<dbReference type="eggNOG" id="COG2938">
    <property type="taxonomic scope" value="Bacteria"/>
</dbReference>
<keyword evidence="8" id="KW-1185">Reference proteome</keyword>
<keyword evidence="6" id="KW-0143">Chaperone</keyword>
<dbReference type="SUPFAM" id="SSF109910">
    <property type="entry name" value="YgfY-like"/>
    <property type="match status" value="1"/>
</dbReference>
<dbReference type="Proteomes" id="UP000008632">
    <property type="component" value="Chromosome"/>
</dbReference>
<sequence length="97" mass="11520">MAAFLQQPIAVTVPDTDPEVQLRRIRWRCRRGMRELDQLFERWLAHRWEQASDSERAVFLRMLDCEDDRLWRWFMGYEACPDAELAGLIASIRAIPA</sequence>
<dbReference type="Gene3D" id="1.10.150.250">
    <property type="entry name" value="Flavinator of succinate dehydrogenase"/>
    <property type="match status" value="1"/>
</dbReference>
<dbReference type="Pfam" id="PF03937">
    <property type="entry name" value="Sdh5"/>
    <property type="match status" value="1"/>
</dbReference>
<evidence type="ECO:0000313" key="8">
    <source>
        <dbReference type="Proteomes" id="UP000008632"/>
    </source>
</evidence>
<organism evidence="7 8">
    <name type="scientific">Pseudoxanthomonas suwonensis (strain 11-1)</name>
    <dbReference type="NCBI Taxonomy" id="743721"/>
    <lineage>
        <taxon>Bacteria</taxon>
        <taxon>Pseudomonadati</taxon>
        <taxon>Pseudomonadota</taxon>
        <taxon>Gammaproteobacteria</taxon>
        <taxon>Lysobacterales</taxon>
        <taxon>Lysobacteraceae</taxon>
        <taxon>Pseudoxanthomonas</taxon>
    </lineage>
</organism>
<gene>
    <name evidence="7" type="ordered locus">Psesu_1310</name>
</gene>
<dbReference type="OrthoDB" id="9180899at2"/>
<name>E6WT01_PSEUU</name>
<dbReference type="InterPro" id="IPR005631">
    <property type="entry name" value="SDH"/>
</dbReference>
<comment type="subcellular location">
    <subcellularLocation>
        <location evidence="2">Cytoplasm</location>
    </subcellularLocation>
</comment>
<dbReference type="GO" id="GO:0005737">
    <property type="term" value="C:cytoplasm"/>
    <property type="evidence" value="ECO:0007669"/>
    <property type="project" value="UniProtKB-SubCell"/>
</dbReference>
<evidence type="ECO:0000256" key="2">
    <source>
        <dbReference type="ARBA" id="ARBA00004496"/>
    </source>
</evidence>
<evidence type="ECO:0000256" key="5">
    <source>
        <dbReference type="ARBA" id="ARBA00022490"/>
    </source>
</evidence>
<evidence type="ECO:0000256" key="3">
    <source>
        <dbReference type="ARBA" id="ARBA00008571"/>
    </source>
</evidence>
<dbReference type="InterPro" id="IPR036714">
    <property type="entry name" value="SDH_sf"/>
</dbReference>
<dbReference type="HOGENOM" id="CLU_103054_2_1_6"/>